<dbReference type="RefSeq" id="XP_016294983.1">
    <property type="nucleotide sequence ID" value="XM_016436000.1"/>
</dbReference>
<reference evidence="10" key="1">
    <citation type="journal article" date="2013" name="Genome Announc.">
        <title>Draft genome sequence of Pseudozyma brasiliensis sp. nov. strain GHG001, a high producer of endo-1,4-xylanase isolated from an insect pest of sugarcane.</title>
        <authorList>
            <person name="Oliveira J.V.D.C."/>
            <person name="dos Santos R.A.C."/>
            <person name="Borges T.A."/>
            <person name="Riano-Pachon D.M."/>
            <person name="Goldman G.H."/>
        </authorList>
    </citation>
    <scope>NUCLEOTIDE SEQUENCE [LARGE SCALE GENOMIC DNA]</scope>
    <source>
        <strain evidence="10">GHG001</strain>
    </source>
</reference>
<dbReference type="InterPro" id="IPR051089">
    <property type="entry name" value="prtT"/>
</dbReference>
<gene>
    <name evidence="9" type="ORF">PSEUBRA_SCAF1g00438</name>
</gene>
<evidence type="ECO:0000256" key="5">
    <source>
        <dbReference type="ARBA" id="ARBA00023163"/>
    </source>
</evidence>
<keyword evidence="10" id="KW-1185">Reference proteome</keyword>
<dbReference type="Gene3D" id="4.10.240.10">
    <property type="entry name" value="Zn(2)-C6 fungal-type DNA-binding domain"/>
    <property type="match status" value="1"/>
</dbReference>
<protein>
    <recommendedName>
        <fullName evidence="8">Zn(2)-C6 fungal-type domain-containing protein</fullName>
    </recommendedName>
</protein>
<dbReference type="AlphaFoldDB" id="V5F3A7"/>
<dbReference type="PANTHER" id="PTHR31845:SF19">
    <property type="entry name" value="TRANSCRIPTION FACTOR DOMAIN-CONTAINING PROTEIN"/>
    <property type="match status" value="1"/>
</dbReference>
<dbReference type="PROSITE" id="PS50048">
    <property type="entry name" value="ZN2_CY6_FUNGAL_2"/>
    <property type="match status" value="1"/>
</dbReference>
<dbReference type="InterPro" id="IPR036864">
    <property type="entry name" value="Zn2-C6_fun-type_DNA-bd_sf"/>
</dbReference>
<dbReference type="GO" id="GO:0000981">
    <property type="term" value="F:DNA-binding transcription factor activity, RNA polymerase II-specific"/>
    <property type="evidence" value="ECO:0007669"/>
    <property type="project" value="InterPro"/>
</dbReference>
<sequence length="958" mass="103568">MDTTMEDDLVGERPRIRNSQACLECRKAKIKCNGKRKDAQNCTRCEAKGIECNWTASRRGKKPGTKNLATRAREQTEAMHRQHDSPLQSRSSMSQLDRSPPVPHHTSSTSAYRRSVAWDHPGPSGMSNSYSQPLTVDPYHPHHRHGSDASTSNHQSPQSAGASSASGSHQSSSVPTAISSGGPHSSHASIASTGSGRRTSKYHDGLLIRESRMPPSSTNPLLCLSEAALGKRCTDSDSEEDELAVENGHVDDAAYSPAPPIDAKKRSSSQIHPDDPPHDEDDAQSRSARDISAMLENNGWTRSCLGHAACERASYFSGASASANWDTRRCDPLDQGIVTMDDVHRLFKIFMDVIHEQFCILDPIIHNVETIKESSNFLFSVVLAIAASVDRNPRSVQQFERLRTLVDSLVVEVLSRNVKSVEVVKGLIVWPMWAHLTPLMAEDRAWLLIGTAARMAKELDLAMREDTPQEDEKARRHARDRSRTWALTAIMERSFSSFSGQRPNTTLDVDWGTLNDWLKSPISLDGDIQVVAFLHLRRIEEIMRTRIFSQSYYEVGSIESIRVSANVLLGAWSEAWCEHPALDRHPLTSTTMRIIGLHIQVLINTHAIRESDRRRAICEASNMRILRVCGNSVKAARENCVVLLTDACRLALDSLHGNANIISRIVAAMLGWSGVHLLKNGPIETRGLVVQLGLMLAGDPHDKTHSRSFARFYGRFILSLSAELVERDRAEKSRRKRQRLRGSSHMSAGSSALGAPSPRATGDPLDMRRSVTAGGGAAPGYDLSKATAAPRPSTPGTSMAGTAMSDMAFAFESAAQNGLQTPGLSGRPPFVGAASGTGMNMPGSSAGGASYPYPYATTPGIPASGPGGSSMTGILNAAPSPLSSAYRGGHMSTPMGSGNGPSLDPVTSTWLGTDDLLDSYMQSILPIFNDFDHATNNSMANGIGGGGGVGVPLSEVGR</sequence>
<feature type="compositionally biased region" description="Low complexity" evidence="7">
    <location>
        <begin position="154"/>
        <end position="173"/>
    </location>
</feature>
<keyword evidence="4" id="KW-0238">DNA-binding</keyword>
<dbReference type="OrthoDB" id="3163292at2759"/>
<feature type="compositionally biased region" description="Polar residues" evidence="7">
    <location>
        <begin position="174"/>
        <end position="197"/>
    </location>
</feature>
<dbReference type="SMART" id="SM00066">
    <property type="entry name" value="GAL4"/>
    <property type="match status" value="1"/>
</dbReference>
<evidence type="ECO:0000256" key="3">
    <source>
        <dbReference type="ARBA" id="ARBA00023015"/>
    </source>
</evidence>
<dbReference type="InterPro" id="IPR007219">
    <property type="entry name" value="XnlR_reg_dom"/>
</dbReference>
<keyword evidence="2" id="KW-0479">Metal-binding</keyword>
<dbReference type="eggNOG" id="ENOG502R31P">
    <property type="taxonomic scope" value="Eukaryota"/>
</dbReference>
<accession>V5F3A7</accession>
<dbReference type="EMBL" id="KI545851">
    <property type="protein sequence ID" value="EST09994.1"/>
    <property type="molecule type" value="Genomic_DNA"/>
</dbReference>
<dbReference type="Pfam" id="PF00172">
    <property type="entry name" value="Zn_clus"/>
    <property type="match status" value="1"/>
</dbReference>
<evidence type="ECO:0000256" key="7">
    <source>
        <dbReference type="SAM" id="MobiDB-lite"/>
    </source>
</evidence>
<dbReference type="GeneID" id="27418629"/>
<evidence type="ECO:0000313" key="10">
    <source>
        <dbReference type="Proteomes" id="UP000019377"/>
    </source>
</evidence>
<evidence type="ECO:0000256" key="4">
    <source>
        <dbReference type="ARBA" id="ARBA00023125"/>
    </source>
</evidence>
<feature type="compositionally biased region" description="Basic residues" evidence="7">
    <location>
        <begin position="732"/>
        <end position="742"/>
    </location>
</feature>
<dbReference type="GO" id="GO:0008270">
    <property type="term" value="F:zinc ion binding"/>
    <property type="evidence" value="ECO:0007669"/>
    <property type="project" value="InterPro"/>
</dbReference>
<keyword evidence="6" id="KW-0539">Nucleus</keyword>
<evidence type="ECO:0000256" key="2">
    <source>
        <dbReference type="ARBA" id="ARBA00022723"/>
    </source>
</evidence>
<evidence type="ECO:0000313" key="9">
    <source>
        <dbReference type="EMBL" id="EST09994.1"/>
    </source>
</evidence>
<feature type="region of interest" description="Disordered" evidence="7">
    <location>
        <begin position="233"/>
        <end position="286"/>
    </location>
</feature>
<feature type="compositionally biased region" description="Polar residues" evidence="7">
    <location>
        <begin position="125"/>
        <end position="134"/>
    </location>
</feature>
<dbReference type="CDD" id="cd12148">
    <property type="entry name" value="fungal_TF_MHR"/>
    <property type="match status" value="1"/>
</dbReference>
<keyword evidence="3" id="KW-0805">Transcription regulation</keyword>
<dbReference type="CDD" id="cd00067">
    <property type="entry name" value="GAL4"/>
    <property type="match status" value="1"/>
</dbReference>
<evidence type="ECO:0000259" key="8">
    <source>
        <dbReference type="PROSITE" id="PS50048"/>
    </source>
</evidence>
<dbReference type="OMA" id="HATNNSM"/>
<dbReference type="PANTHER" id="PTHR31845">
    <property type="entry name" value="FINGER DOMAIN PROTEIN, PUTATIVE-RELATED"/>
    <property type="match status" value="1"/>
</dbReference>
<feature type="compositionally biased region" description="Basic and acidic residues" evidence="7">
    <location>
        <begin position="71"/>
        <end position="84"/>
    </location>
</feature>
<dbReference type="STRING" id="1365824.V5F3A7"/>
<feature type="region of interest" description="Disordered" evidence="7">
    <location>
        <begin position="728"/>
        <end position="801"/>
    </location>
</feature>
<evidence type="ECO:0000256" key="6">
    <source>
        <dbReference type="ARBA" id="ARBA00023242"/>
    </source>
</evidence>
<feature type="region of interest" description="Disordered" evidence="7">
    <location>
        <begin position="55"/>
        <end position="200"/>
    </location>
</feature>
<organism evidence="9 10">
    <name type="scientific">Kalmanozyma brasiliensis (strain GHG001)</name>
    <name type="common">Yeast</name>
    <name type="synonym">Pseudozyma brasiliensis</name>
    <dbReference type="NCBI Taxonomy" id="1365824"/>
    <lineage>
        <taxon>Eukaryota</taxon>
        <taxon>Fungi</taxon>
        <taxon>Dikarya</taxon>
        <taxon>Basidiomycota</taxon>
        <taxon>Ustilaginomycotina</taxon>
        <taxon>Ustilaginomycetes</taxon>
        <taxon>Ustilaginales</taxon>
        <taxon>Ustilaginaceae</taxon>
        <taxon>Kalmanozyma</taxon>
    </lineage>
</organism>
<dbReference type="SMART" id="SM00906">
    <property type="entry name" value="Fungal_trans"/>
    <property type="match status" value="1"/>
</dbReference>
<comment type="subcellular location">
    <subcellularLocation>
        <location evidence="1">Nucleus</location>
    </subcellularLocation>
</comment>
<dbReference type="GO" id="GO:0000976">
    <property type="term" value="F:transcription cis-regulatory region binding"/>
    <property type="evidence" value="ECO:0007669"/>
    <property type="project" value="TreeGrafter"/>
</dbReference>
<dbReference type="PROSITE" id="PS00463">
    <property type="entry name" value="ZN2_CY6_FUNGAL_1"/>
    <property type="match status" value="1"/>
</dbReference>
<evidence type="ECO:0000256" key="1">
    <source>
        <dbReference type="ARBA" id="ARBA00004123"/>
    </source>
</evidence>
<dbReference type="Proteomes" id="UP000019377">
    <property type="component" value="Unassembled WGS sequence"/>
</dbReference>
<keyword evidence="5" id="KW-0804">Transcription</keyword>
<feature type="compositionally biased region" description="Polar residues" evidence="7">
    <location>
        <begin position="85"/>
        <end position="97"/>
    </location>
</feature>
<dbReference type="InterPro" id="IPR001138">
    <property type="entry name" value="Zn2Cys6_DnaBD"/>
</dbReference>
<proteinExistence type="predicted"/>
<dbReference type="GO" id="GO:0005634">
    <property type="term" value="C:nucleus"/>
    <property type="evidence" value="ECO:0007669"/>
    <property type="project" value="UniProtKB-SubCell"/>
</dbReference>
<feature type="domain" description="Zn(2)-C6 fungal-type" evidence="8">
    <location>
        <begin position="21"/>
        <end position="54"/>
    </location>
</feature>
<feature type="compositionally biased region" description="Low complexity" evidence="7">
    <location>
        <begin position="747"/>
        <end position="760"/>
    </location>
</feature>
<dbReference type="SUPFAM" id="SSF57701">
    <property type="entry name" value="Zn2/Cys6 DNA-binding domain"/>
    <property type="match status" value="1"/>
</dbReference>
<name>V5F3A7_KALBG</name>
<dbReference type="HOGENOM" id="CLU_308864_0_0_1"/>
<dbReference type="GO" id="GO:0006351">
    <property type="term" value="P:DNA-templated transcription"/>
    <property type="evidence" value="ECO:0007669"/>
    <property type="project" value="InterPro"/>
</dbReference>